<comment type="similarity">
    <text evidence="8">Belongs to the FlgI family.</text>
</comment>
<dbReference type="AlphaFoldDB" id="A0A1R0F8Z8"/>
<evidence type="ECO:0000256" key="3">
    <source>
        <dbReference type="ARBA" id="ARBA00019515"/>
    </source>
</evidence>
<reference evidence="9 10" key="1">
    <citation type="submission" date="2016-12" db="EMBL/GenBank/DDBJ databases">
        <title>Comparative genomics of Bartonella apis.</title>
        <authorList>
            <person name="Engel P."/>
        </authorList>
    </citation>
    <scope>NUCLEOTIDE SEQUENCE [LARGE SCALE GENOMIC DNA]</scope>
    <source>
        <strain evidence="9 10">PEB0149</strain>
    </source>
</reference>
<dbReference type="HAMAP" id="MF_00416">
    <property type="entry name" value="FlgI"/>
    <property type="match status" value="1"/>
</dbReference>
<organism evidence="9 10">
    <name type="scientific">Bartonella apis</name>
    <dbReference type="NCBI Taxonomy" id="1686310"/>
    <lineage>
        <taxon>Bacteria</taxon>
        <taxon>Pseudomonadati</taxon>
        <taxon>Pseudomonadota</taxon>
        <taxon>Alphaproteobacteria</taxon>
        <taxon>Hyphomicrobiales</taxon>
        <taxon>Bartonellaceae</taxon>
        <taxon>Bartonella</taxon>
    </lineage>
</organism>
<dbReference type="PRINTS" id="PR01010">
    <property type="entry name" value="FLGPRINGFLGI"/>
</dbReference>
<dbReference type="PANTHER" id="PTHR30381">
    <property type="entry name" value="FLAGELLAR P-RING PERIPLASMIC PROTEIN FLGI"/>
    <property type="match status" value="1"/>
</dbReference>
<evidence type="ECO:0000313" key="9">
    <source>
        <dbReference type="EMBL" id="OLY43431.1"/>
    </source>
</evidence>
<evidence type="ECO:0000256" key="6">
    <source>
        <dbReference type="ARBA" id="ARBA00023143"/>
    </source>
</evidence>
<dbReference type="GO" id="GO:0009428">
    <property type="term" value="C:bacterial-type flagellum basal body, distal rod, P ring"/>
    <property type="evidence" value="ECO:0007669"/>
    <property type="project" value="InterPro"/>
</dbReference>
<comment type="subcellular location">
    <subcellularLocation>
        <location evidence="2 8">Bacterial flagellum basal body</location>
    </subcellularLocation>
</comment>
<evidence type="ECO:0000256" key="4">
    <source>
        <dbReference type="ARBA" id="ARBA00022729"/>
    </source>
</evidence>
<keyword evidence="5" id="KW-0574">Periplasm</keyword>
<gene>
    <name evidence="8" type="primary">flgI</name>
    <name evidence="9" type="ORF">PEB0149_008580</name>
</gene>
<accession>A0A1R0F8Z8</accession>
<dbReference type="Pfam" id="PF02119">
    <property type="entry name" value="FlgI"/>
    <property type="match status" value="1"/>
</dbReference>
<protein>
    <recommendedName>
        <fullName evidence="3 8">Flagellar P-ring protein</fullName>
    </recommendedName>
    <alternativeName>
        <fullName evidence="7 8">Basal body P-ring protein</fullName>
    </alternativeName>
</protein>
<keyword evidence="4 8" id="KW-0732">Signal</keyword>
<dbReference type="PANTHER" id="PTHR30381:SF0">
    <property type="entry name" value="FLAGELLAR P-RING PROTEIN"/>
    <property type="match status" value="1"/>
</dbReference>
<evidence type="ECO:0000313" key="10">
    <source>
        <dbReference type="Proteomes" id="UP000187344"/>
    </source>
</evidence>
<comment type="function">
    <text evidence="1 8">Assembles around the rod to form the L-ring and probably protects the motor/basal body from shearing forces during rotation.</text>
</comment>
<dbReference type="GO" id="GO:0071973">
    <property type="term" value="P:bacterial-type flagellum-dependent cell motility"/>
    <property type="evidence" value="ECO:0007669"/>
    <property type="project" value="InterPro"/>
</dbReference>
<feature type="signal peptide" evidence="8">
    <location>
        <begin position="1"/>
        <end position="27"/>
    </location>
</feature>
<proteinExistence type="inferred from homology"/>
<dbReference type="Proteomes" id="UP000187344">
    <property type="component" value="Unassembled WGS sequence"/>
</dbReference>
<dbReference type="EMBL" id="LXYT01000002">
    <property type="protein sequence ID" value="OLY43431.1"/>
    <property type="molecule type" value="Genomic_DNA"/>
</dbReference>
<keyword evidence="9" id="KW-0966">Cell projection</keyword>
<evidence type="ECO:0000256" key="2">
    <source>
        <dbReference type="ARBA" id="ARBA00004117"/>
    </source>
</evidence>
<dbReference type="GO" id="GO:0005198">
    <property type="term" value="F:structural molecule activity"/>
    <property type="evidence" value="ECO:0007669"/>
    <property type="project" value="InterPro"/>
</dbReference>
<dbReference type="InterPro" id="IPR001782">
    <property type="entry name" value="Flag_FlgI"/>
</dbReference>
<dbReference type="GO" id="GO:0030288">
    <property type="term" value="C:outer membrane-bounded periplasmic space"/>
    <property type="evidence" value="ECO:0007669"/>
    <property type="project" value="InterPro"/>
</dbReference>
<sequence length="414" mass="43272" precursor="true">MISCSLKIGRSLGIVAALLMGIMPAFADEGGRNVRHFNSEAASDASWLGSGGDPAKMRYSDLSRPGVVARLKDIAEIQGVRENQLVGYGLVIGLNGTGDSLRNSPFTEQSLRAMLDNLGISPPAGASRANNIAAVIVTADIPPFATPGSRIDVSVSSLGDAKSLQGGTLVMTPLLGADGETYAVAQGNMIISGFAAKGNAETVTQGVPTSGRIPNGALVERKVEGNFNRDADIVLELHNPDFSTAIRVADLVNVFANKRYHQSVAKERDAKTVVLKKPASITAARFIAEIEGLPIPTDEVARVVVDERTGTVVIGEKVRVSRVAISHGSLTVRVTETPYASQPEPFSETGDTVVLPQTAVDANEQTSNIGILGGTNLDNLVKGLNQIGVKPTGIIAILQAIKTSGALHAELVVQ</sequence>
<keyword evidence="9" id="KW-0969">Cilium</keyword>
<comment type="subunit">
    <text evidence="8">The basal body constitutes a major portion of the flagellar organelle and consists of four rings (L,P,S, and M) mounted on a central rod.</text>
</comment>
<comment type="caution">
    <text evidence="9">The sequence shown here is derived from an EMBL/GenBank/DDBJ whole genome shotgun (WGS) entry which is preliminary data.</text>
</comment>
<dbReference type="NCBIfam" id="NF003676">
    <property type="entry name" value="PRK05303.1"/>
    <property type="match status" value="1"/>
</dbReference>
<dbReference type="GeneID" id="92991864"/>
<dbReference type="RefSeq" id="WP_083639818.1">
    <property type="nucleotide sequence ID" value="NZ_CALYQA010000001.1"/>
</dbReference>
<keyword evidence="10" id="KW-1185">Reference proteome</keyword>
<keyword evidence="6 8" id="KW-0975">Bacterial flagellum</keyword>
<evidence type="ECO:0000256" key="5">
    <source>
        <dbReference type="ARBA" id="ARBA00022764"/>
    </source>
</evidence>
<evidence type="ECO:0000256" key="1">
    <source>
        <dbReference type="ARBA" id="ARBA00002591"/>
    </source>
</evidence>
<name>A0A1R0F8Z8_9HYPH</name>
<keyword evidence="9" id="KW-0282">Flagellum</keyword>
<evidence type="ECO:0000256" key="8">
    <source>
        <dbReference type="HAMAP-Rule" id="MF_00416"/>
    </source>
</evidence>
<feature type="chain" id="PRO_5010392185" description="Flagellar P-ring protein" evidence="8">
    <location>
        <begin position="28"/>
        <end position="414"/>
    </location>
</feature>
<evidence type="ECO:0000256" key="7">
    <source>
        <dbReference type="ARBA" id="ARBA00032344"/>
    </source>
</evidence>